<name>A0A0F9BDN0_9ZZZZ</name>
<reference evidence="1" key="1">
    <citation type="journal article" date="2015" name="Nature">
        <title>Complex archaea that bridge the gap between prokaryotes and eukaryotes.</title>
        <authorList>
            <person name="Spang A."/>
            <person name="Saw J.H."/>
            <person name="Jorgensen S.L."/>
            <person name="Zaremba-Niedzwiedzka K."/>
            <person name="Martijn J."/>
            <person name="Lind A.E."/>
            <person name="van Eijk R."/>
            <person name="Schleper C."/>
            <person name="Guy L."/>
            <person name="Ettema T.J."/>
        </authorList>
    </citation>
    <scope>NUCLEOTIDE SEQUENCE</scope>
</reference>
<proteinExistence type="predicted"/>
<sequence>MAETEIGAGRSADVRPDTLAALQAQAHERLLKWHNRRARQIRENTSFKVLSTPQGDVKWARDLMPTSDLMVARGGADPIYKLTRDAGKGIVCYGRLTCDGGFMLSRHAMGLRFATQQGNAIFFWSLNFGAPDKQAPFNDLLTKDSAARHRFGWRAGEGDPWIETIAWEAQREGAKDYLLLLMVEKALKVAKGTAAKRIRAALETFKRDAAVDPKGLDAKRAQLAKWYRALRQ</sequence>
<dbReference type="EMBL" id="LAZR01038253">
    <property type="protein sequence ID" value="KKL20044.1"/>
    <property type="molecule type" value="Genomic_DNA"/>
</dbReference>
<comment type="caution">
    <text evidence="1">The sequence shown here is derived from an EMBL/GenBank/DDBJ whole genome shotgun (WGS) entry which is preliminary data.</text>
</comment>
<protein>
    <recommendedName>
        <fullName evidence="2">Glycoside hydrolase 123 C-terminal domain-containing protein</fullName>
    </recommendedName>
</protein>
<accession>A0A0F9BDN0</accession>
<dbReference type="AlphaFoldDB" id="A0A0F9BDN0"/>
<evidence type="ECO:0008006" key="2">
    <source>
        <dbReference type="Google" id="ProtNLM"/>
    </source>
</evidence>
<gene>
    <name evidence="1" type="ORF">LCGC14_2459390</name>
</gene>
<evidence type="ECO:0000313" key="1">
    <source>
        <dbReference type="EMBL" id="KKL20044.1"/>
    </source>
</evidence>
<organism evidence="1">
    <name type="scientific">marine sediment metagenome</name>
    <dbReference type="NCBI Taxonomy" id="412755"/>
    <lineage>
        <taxon>unclassified sequences</taxon>
        <taxon>metagenomes</taxon>
        <taxon>ecological metagenomes</taxon>
    </lineage>
</organism>